<feature type="domain" description="Prepilin peptidase A24 N-terminal" evidence="2">
    <location>
        <begin position="23"/>
        <end position="101"/>
    </location>
</feature>
<evidence type="ECO:0000256" key="1">
    <source>
        <dbReference type="SAM" id="Phobius"/>
    </source>
</evidence>
<feature type="transmembrane region" description="Helical" evidence="1">
    <location>
        <begin position="149"/>
        <end position="169"/>
    </location>
</feature>
<organism evidence="3 4">
    <name type="scientific">Lactobacillus helveticus</name>
    <name type="common">Lactobacillus suntoryeus</name>
    <dbReference type="NCBI Taxonomy" id="1587"/>
    <lineage>
        <taxon>Bacteria</taxon>
        <taxon>Bacillati</taxon>
        <taxon>Bacillota</taxon>
        <taxon>Bacilli</taxon>
        <taxon>Lactobacillales</taxon>
        <taxon>Lactobacillaceae</taxon>
        <taxon>Lactobacillus</taxon>
    </lineage>
</organism>
<evidence type="ECO:0000259" key="2">
    <source>
        <dbReference type="Pfam" id="PF06750"/>
    </source>
</evidence>
<dbReference type="Pfam" id="PF06750">
    <property type="entry name" value="A24_N_bact"/>
    <property type="match status" value="1"/>
</dbReference>
<accession>A0A386RCH0</accession>
<reference evidence="3 4" key="1">
    <citation type="submission" date="2016-10" db="EMBL/GenBank/DDBJ databases">
        <title>Complete genomic sequencing of Lactobacillus helveticus LH99 and comparative genome analysis.</title>
        <authorList>
            <person name="Li N."/>
            <person name="You C."/>
            <person name="Liu Z."/>
        </authorList>
    </citation>
    <scope>NUCLEOTIDE SEQUENCE [LARGE SCALE GENOMIC DNA]</scope>
    <source>
        <strain evidence="3 4">LH99</strain>
    </source>
</reference>
<dbReference type="EMBL" id="CP017982">
    <property type="protein sequence ID" value="AYE60826.1"/>
    <property type="molecule type" value="Genomic_DNA"/>
</dbReference>
<evidence type="ECO:0000313" key="4">
    <source>
        <dbReference type="Proteomes" id="UP000267794"/>
    </source>
</evidence>
<protein>
    <submittedName>
        <fullName evidence="3">Prepilin peptidase</fullName>
    </submittedName>
</protein>
<dbReference type="GO" id="GO:0004190">
    <property type="term" value="F:aspartic-type endopeptidase activity"/>
    <property type="evidence" value="ECO:0007669"/>
    <property type="project" value="TreeGrafter"/>
</dbReference>
<dbReference type="AlphaFoldDB" id="A0A386RCH0"/>
<evidence type="ECO:0000313" key="3">
    <source>
        <dbReference type="EMBL" id="AYE60826.1"/>
    </source>
</evidence>
<dbReference type="Proteomes" id="UP000267794">
    <property type="component" value="Chromosome"/>
</dbReference>
<feature type="transmembrane region" description="Helical" evidence="1">
    <location>
        <begin position="15"/>
        <end position="36"/>
    </location>
</feature>
<sequence>MIFCVLNSEVIFLNLIYLFTNFVIGTCIASHMAVIFDRWENKNFIFSRSYCKYCHFELSLLDEIPIISYLLLRGRCRYCKQPIPSELFLFELVEGFAFSLIDFSSINGITNSVFLSSLLLTAISDFYENEFDLLFLFPAMFIATFENKLSAFTTLDFISFVSIISIFCWNILKHKMGLGDLLIYLAIASYLTPSTANIIFLFACFLLLLFFAIENNDANYHYPFIPFIFLGLIFTQFLN</sequence>
<feature type="transmembrane region" description="Helical" evidence="1">
    <location>
        <begin position="181"/>
        <end position="213"/>
    </location>
</feature>
<feature type="transmembrane region" description="Helical" evidence="1">
    <location>
        <begin position="219"/>
        <end position="238"/>
    </location>
</feature>
<name>A0A386RCH0_LACHE</name>
<dbReference type="InterPro" id="IPR010627">
    <property type="entry name" value="Prepilin_pept_A24_N"/>
</dbReference>
<keyword evidence="1" id="KW-0472">Membrane</keyword>
<dbReference type="GO" id="GO:0005886">
    <property type="term" value="C:plasma membrane"/>
    <property type="evidence" value="ECO:0007669"/>
    <property type="project" value="TreeGrafter"/>
</dbReference>
<proteinExistence type="predicted"/>
<dbReference type="InterPro" id="IPR050882">
    <property type="entry name" value="Prepilin_peptidase/N-MTase"/>
</dbReference>
<keyword evidence="1" id="KW-1133">Transmembrane helix</keyword>
<dbReference type="GO" id="GO:0006465">
    <property type="term" value="P:signal peptide processing"/>
    <property type="evidence" value="ECO:0007669"/>
    <property type="project" value="TreeGrafter"/>
</dbReference>
<dbReference type="PANTHER" id="PTHR30487">
    <property type="entry name" value="TYPE 4 PREPILIN-LIKE PROTEINS LEADER PEPTIDE-PROCESSING ENZYME"/>
    <property type="match status" value="1"/>
</dbReference>
<keyword evidence="1" id="KW-0812">Transmembrane</keyword>
<gene>
    <name evidence="3" type="ORF">BC335_0285</name>
</gene>
<dbReference type="PANTHER" id="PTHR30487:SF0">
    <property type="entry name" value="PREPILIN LEADER PEPTIDASE_N-METHYLTRANSFERASE-RELATED"/>
    <property type="match status" value="1"/>
</dbReference>